<feature type="domain" description="SbsA Ig-like" evidence="4">
    <location>
        <begin position="483"/>
        <end position="601"/>
    </location>
</feature>
<evidence type="ECO:0000256" key="3">
    <source>
        <dbReference type="SAM" id="Phobius"/>
    </source>
</evidence>
<dbReference type="AlphaFoldDB" id="A0A9P1CST7"/>
<sequence>MDANEKIMAQWHHSTLPMAYAICHGNGVWRPRLKGFLAFLVVFIACVSPCVAQNAEDTAVEDEAIDFSIANEGSVTSTEEVVSGVLLIYGEIDTDFLSSGDIDIVIKETLGKVCKNFDKPTGAPTLTKMFVDVRTVGQRRIGMNYSWQILPPLEAGKDCINRLAMVGFGPKEPPFDKYPAPPLRQLLTQELKAHPPTRLLNTTAWTISIQNMSCDERKVIKHWNHSRSIDVFPTEEPECLGSDSITWQPNLEGEFDVAEVGSCNTAGSNACVCAALPSCEWVPGVNGIATCVHTALPGVPCEACALQDRCVITPAKLCASKSAPCACVLAQGGCNWNMEKGICELNPTGGTACIACPRQYFCSTPKIRAKSPQNLAIMGSEEVGWLINMSFDREMEFMHIGIGSGVLLQCRPVRPGDWPPTFEVEYRNLEIDRTMLHINVFGLPNDENRDCDVVITDTAVRGVDALLPFNGLPDNEMFVTLPDGIPPQVNSFMPGNSAVSVPIDPIVRFFFDETIKFWRESNIGVYTLGGNQSDREADKLIAELSIWSAAVTIDQDTLIVDLTGILSTSTYYSVTIPIGAVSDLSNNPFPGIARGVYMFQTGADERVEVLRDTTEDDTLMHTIIIIVAGCLVGIVALAAAYMACDKVHKVRRRARVVARKETMEMSIEKVDIEKPQLPKLNHDLDDDDGWPMEHMLSSPASPASPSSQTPTAGSIRRASSEKIKVPRSPTSRPNVQVFSKPEELKTQVHTQLRNAGTVVSLADYHNKSSQMMRTIGGKADDRKRRLLVLEVM</sequence>
<keyword evidence="1" id="KW-0732">Signal</keyword>
<feature type="transmembrane region" description="Helical" evidence="3">
    <location>
        <begin position="619"/>
        <end position="643"/>
    </location>
</feature>
<dbReference type="EMBL" id="CAMXCT010002369">
    <property type="protein sequence ID" value="CAI3997679.1"/>
    <property type="molecule type" value="Genomic_DNA"/>
</dbReference>
<evidence type="ECO:0000313" key="5">
    <source>
        <dbReference type="EMBL" id="CAI3997679.1"/>
    </source>
</evidence>
<evidence type="ECO:0000256" key="2">
    <source>
        <dbReference type="SAM" id="MobiDB-lite"/>
    </source>
</evidence>
<keyword evidence="8" id="KW-1185">Reference proteome</keyword>
<feature type="compositionally biased region" description="Low complexity" evidence="2">
    <location>
        <begin position="697"/>
        <end position="707"/>
    </location>
</feature>
<evidence type="ECO:0000313" key="8">
    <source>
        <dbReference type="Proteomes" id="UP001152797"/>
    </source>
</evidence>
<reference evidence="6" key="2">
    <citation type="submission" date="2024-04" db="EMBL/GenBank/DDBJ databases">
        <authorList>
            <person name="Chen Y."/>
            <person name="Shah S."/>
            <person name="Dougan E. K."/>
            <person name="Thang M."/>
            <person name="Chan C."/>
        </authorList>
    </citation>
    <scope>NUCLEOTIDE SEQUENCE [LARGE SCALE GENOMIC DNA]</scope>
</reference>
<evidence type="ECO:0000259" key="4">
    <source>
        <dbReference type="Pfam" id="PF13205"/>
    </source>
</evidence>
<dbReference type="Pfam" id="PF13205">
    <property type="entry name" value="Big_5"/>
    <property type="match status" value="1"/>
</dbReference>
<accession>A0A9P1CST7</accession>
<dbReference type="InterPro" id="IPR032812">
    <property type="entry name" value="SbsA_Ig"/>
</dbReference>
<evidence type="ECO:0000313" key="7">
    <source>
        <dbReference type="EMBL" id="CAL4784991.1"/>
    </source>
</evidence>
<proteinExistence type="predicted"/>
<gene>
    <name evidence="5" type="ORF">C1SCF055_LOCUS24038</name>
</gene>
<dbReference type="EMBL" id="CAMXCT030002369">
    <property type="protein sequence ID" value="CAL4784991.1"/>
    <property type="molecule type" value="Genomic_DNA"/>
</dbReference>
<dbReference type="OrthoDB" id="447154at2759"/>
<dbReference type="Proteomes" id="UP001152797">
    <property type="component" value="Unassembled WGS sequence"/>
</dbReference>
<evidence type="ECO:0000256" key="1">
    <source>
        <dbReference type="ARBA" id="ARBA00022729"/>
    </source>
</evidence>
<dbReference type="EMBL" id="CAMXCT020002369">
    <property type="protein sequence ID" value="CAL1151054.1"/>
    <property type="molecule type" value="Genomic_DNA"/>
</dbReference>
<keyword evidence="3" id="KW-0812">Transmembrane</keyword>
<keyword evidence="3" id="KW-1133">Transmembrane helix</keyword>
<reference evidence="5" key="1">
    <citation type="submission" date="2022-10" db="EMBL/GenBank/DDBJ databases">
        <authorList>
            <person name="Chen Y."/>
            <person name="Dougan E. K."/>
            <person name="Chan C."/>
            <person name="Rhodes N."/>
            <person name="Thang M."/>
        </authorList>
    </citation>
    <scope>NUCLEOTIDE SEQUENCE</scope>
</reference>
<name>A0A9P1CST7_9DINO</name>
<feature type="region of interest" description="Disordered" evidence="2">
    <location>
        <begin position="676"/>
        <end position="735"/>
    </location>
</feature>
<protein>
    <submittedName>
        <fullName evidence="7">1,4-Dihydroxy-2-naphthoyl-CoA synthase</fullName>
    </submittedName>
</protein>
<comment type="caution">
    <text evidence="5">The sequence shown here is derived from an EMBL/GenBank/DDBJ whole genome shotgun (WGS) entry which is preliminary data.</text>
</comment>
<organism evidence="5">
    <name type="scientific">Cladocopium goreaui</name>
    <dbReference type="NCBI Taxonomy" id="2562237"/>
    <lineage>
        <taxon>Eukaryota</taxon>
        <taxon>Sar</taxon>
        <taxon>Alveolata</taxon>
        <taxon>Dinophyceae</taxon>
        <taxon>Suessiales</taxon>
        <taxon>Symbiodiniaceae</taxon>
        <taxon>Cladocopium</taxon>
    </lineage>
</organism>
<keyword evidence="3" id="KW-0472">Membrane</keyword>
<evidence type="ECO:0000313" key="6">
    <source>
        <dbReference type="EMBL" id="CAL1151054.1"/>
    </source>
</evidence>